<name>A0A4R3YL28_9FIRM</name>
<proteinExistence type="predicted"/>
<dbReference type="AlphaFoldDB" id="A0A4R3YL28"/>
<evidence type="ECO:0000256" key="1">
    <source>
        <dbReference type="SAM" id="Phobius"/>
    </source>
</evidence>
<dbReference type="EMBL" id="SMCQ01000029">
    <property type="protein sequence ID" value="TCV91754.1"/>
    <property type="molecule type" value="Genomic_DNA"/>
</dbReference>
<gene>
    <name evidence="2" type="ORF">EDD60_12921</name>
</gene>
<evidence type="ECO:0000313" key="3">
    <source>
        <dbReference type="Proteomes" id="UP000295515"/>
    </source>
</evidence>
<reference evidence="2 3" key="1">
    <citation type="submission" date="2019-03" db="EMBL/GenBank/DDBJ databases">
        <title>Genomic Encyclopedia of Type Strains, Phase IV (KMG-IV): sequencing the most valuable type-strain genomes for metagenomic binning, comparative biology and taxonomic classification.</title>
        <authorList>
            <person name="Goeker M."/>
        </authorList>
    </citation>
    <scope>NUCLEOTIDE SEQUENCE [LARGE SCALE GENOMIC DNA]</scope>
    <source>
        <strain evidence="2 3">DSM 29487</strain>
    </source>
</reference>
<feature type="transmembrane region" description="Helical" evidence="1">
    <location>
        <begin position="118"/>
        <end position="141"/>
    </location>
</feature>
<organism evidence="2 3">
    <name type="scientific">Longibaculum muris</name>
    <dbReference type="NCBI Taxonomy" id="1796628"/>
    <lineage>
        <taxon>Bacteria</taxon>
        <taxon>Bacillati</taxon>
        <taxon>Bacillota</taxon>
        <taxon>Erysipelotrichia</taxon>
        <taxon>Erysipelotrichales</taxon>
        <taxon>Coprobacillaceae</taxon>
        <taxon>Longibaculum</taxon>
    </lineage>
</organism>
<dbReference type="RefSeq" id="WP_066448803.1">
    <property type="nucleotide sequence ID" value="NZ_JANKBF010000024.1"/>
</dbReference>
<keyword evidence="3" id="KW-1185">Reference proteome</keyword>
<evidence type="ECO:0000313" key="2">
    <source>
        <dbReference type="EMBL" id="TCV91754.1"/>
    </source>
</evidence>
<evidence type="ECO:0008006" key="4">
    <source>
        <dbReference type="Google" id="ProtNLM"/>
    </source>
</evidence>
<dbReference type="Proteomes" id="UP000295515">
    <property type="component" value="Unassembled WGS sequence"/>
</dbReference>
<feature type="transmembrane region" description="Helical" evidence="1">
    <location>
        <begin position="157"/>
        <end position="176"/>
    </location>
</feature>
<feature type="transmembrane region" description="Helical" evidence="1">
    <location>
        <begin position="54"/>
        <end position="72"/>
    </location>
</feature>
<keyword evidence="1" id="KW-0812">Transmembrane</keyword>
<comment type="caution">
    <text evidence="2">The sequence shown here is derived from an EMBL/GenBank/DDBJ whole genome shotgun (WGS) entry which is preliminary data.</text>
</comment>
<feature type="transmembrane region" description="Helical" evidence="1">
    <location>
        <begin position="188"/>
        <end position="208"/>
    </location>
</feature>
<keyword evidence="1" id="KW-0472">Membrane</keyword>
<sequence length="408" mass="48547">MILFDTIMTIIEDFILSYFSFKILEINDKKGLIFLNAIICFIETFIFNNYITNNFLLLALLIMTNFVIIYFVKKELNLYYFIIPSILIALLLFSNTISLVFVSLFLNISPKDIGLTNTAVIILSLISRVFYFIFGFMFYYVEKRLKQYRKVTLKKDYWIVFCIFTFTFLGAYTILYEAIFYQTIGSKTIYNLLFLFIVLIISFFILYYRMQIDHYNHMLISNELLKSHYAEELYKKTNKLSYQILQEKHHMFYILIKIRNLLKNHNLDETSLFVNEVIENYQAYELTQTSNVPAFDYNILNYINLLKKDGYNITTIITVGNNKMLEDIHIINIIKECIETIVQYTTNERQFDLQLHDSDSYLILKITTHKQNNQLPLLSIKKSDLVRKADIITNENNEVELRVLFFTK</sequence>
<feature type="transmembrane region" description="Helical" evidence="1">
    <location>
        <begin position="79"/>
        <end position="106"/>
    </location>
</feature>
<accession>A0A4R3YL28</accession>
<protein>
    <recommendedName>
        <fullName evidence="4">GHKL domain-containing protein</fullName>
    </recommendedName>
</protein>
<keyword evidence="1" id="KW-1133">Transmembrane helix</keyword>
<feature type="transmembrane region" description="Helical" evidence="1">
    <location>
        <begin position="31"/>
        <end position="48"/>
    </location>
</feature>
<dbReference type="GeneID" id="98916602"/>